<sequence length="104" mass="11996">MNNKQNKNNRTAEKQHNKVISLIEDVLEDLSLEIEARKKGLPGMNEVPSVLQLESISHELIIMNRVLSPIKFYPTFARQIVDSWDIHSEIADKLLAVVQEYKKL</sequence>
<dbReference type="RefSeq" id="WP_154309880.1">
    <property type="nucleotide sequence ID" value="NZ_WKKI01000098.1"/>
</dbReference>
<name>A0A7X2J2Z2_9BACI</name>
<dbReference type="OrthoDB" id="2873330at2"/>
<evidence type="ECO:0000313" key="1">
    <source>
        <dbReference type="EMBL" id="MRX74430.1"/>
    </source>
</evidence>
<accession>A0A7X2J2Z2</accession>
<dbReference type="AlphaFoldDB" id="A0A7X2J2Z2"/>
<evidence type="ECO:0000313" key="2">
    <source>
        <dbReference type="Proteomes" id="UP000448867"/>
    </source>
</evidence>
<dbReference type="EMBL" id="WKKI01000098">
    <property type="protein sequence ID" value="MRX74430.1"/>
    <property type="molecule type" value="Genomic_DNA"/>
</dbReference>
<comment type="caution">
    <text evidence="1">The sequence shown here is derived from an EMBL/GenBank/DDBJ whole genome shotgun (WGS) entry which is preliminary data.</text>
</comment>
<protein>
    <submittedName>
        <fullName evidence="1">Uncharacterized protein</fullName>
    </submittedName>
</protein>
<gene>
    <name evidence="1" type="ORF">GJU40_20165</name>
</gene>
<dbReference type="Proteomes" id="UP000448867">
    <property type="component" value="Unassembled WGS sequence"/>
</dbReference>
<proteinExistence type="predicted"/>
<organism evidence="1 2">
    <name type="scientific">Metabacillus lacus</name>
    <dbReference type="NCBI Taxonomy" id="1983721"/>
    <lineage>
        <taxon>Bacteria</taxon>
        <taxon>Bacillati</taxon>
        <taxon>Bacillota</taxon>
        <taxon>Bacilli</taxon>
        <taxon>Bacillales</taxon>
        <taxon>Bacillaceae</taxon>
        <taxon>Metabacillus</taxon>
    </lineage>
</organism>
<keyword evidence="2" id="KW-1185">Reference proteome</keyword>
<reference evidence="1 2" key="1">
    <citation type="submission" date="2019-11" db="EMBL/GenBank/DDBJ databases">
        <title>Bacillus lacus genome.</title>
        <authorList>
            <person name="Allen C.J."/>
            <person name="Newman J.D."/>
        </authorList>
    </citation>
    <scope>NUCLEOTIDE SEQUENCE [LARGE SCALE GENOMIC DNA]</scope>
    <source>
        <strain evidence="1 2">KCTC 33946</strain>
    </source>
</reference>